<evidence type="ECO:0000313" key="3">
    <source>
        <dbReference type="EMBL" id="CUO91504.1"/>
    </source>
</evidence>
<dbReference type="InterPro" id="IPR002509">
    <property type="entry name" value="NODB_dom"/>
</dbReference>
<dbReference type="PROSITE" id="PS51677">
    <property type="entry name" value="NODB"/>
    <property type="match status" value="1"/>
</dbReference>
<dbReference type="SUPFAM" id="SSF88713">
    <property type="entry name" value="Glycoside hydrolase/deacetylase"/>
    <property type="match status" value="1"/>
</dbReference>
<dbReference type="AlphaFoldDB" id="A0A174IVT9"/>
<reference evidence="3 4" key="1">
    <citation type="submission" date="2015-09" db="EMBL/GenBank/DDBJ databases">
        <authorList>
            <consortium name="Pathogen Informatics"/>
        </authorList>
    </citation>
    <scope>NUCLEOTIDE SEQUENCE [LARGE SCALE GENOMIC DNA]</scope>
    <source>
        <strain evidence="3 4">2789STDY5834856</strain>
    </source>
</reference>
<feature type="chain" id="PRO_5008024634" evidence="1">
    <location>
        <begin position="29"/>
        <end position="239"/>
    </location>
</feature>
<sequence>MKNSYFYKYLTILFISILLLSIPSSVFCDDEPREAKEKEIYLTFDDGPSGKVTTEVLDILKAEGVPATFFIIGNQIDNQEDLILRMRDEGHSIGLHSYTHERNNLYSSNDGFINEMLKVQKRLYDVTGETYTILRFPFGSTNNTYKLTSSMVDLVHNHGFKIYDWTQDTLDGANPKSSPDSIYSHAISDKDSIILLMHCANVNKTSPQALPQIIKYYKDKGYTFKKITEETPELYRLKK</sequence>
<accession>A0A174IVT9</accession>
<proteinExistence type="predicted"/>
<dbReference type="PANTHER" id="PTHR10587:SF125">
    <property type="entry name" value="POLYSACCHARIDE DEACETYLASE YHEN-RELATED"/>
    <property type="match status" value="1"/>
</dbReference>
<keyword evidence="3" id="KW-0624">Polysaccharide degradation</keyword>
<dbReference type="GO" id="GO:0045493">
    <property type="term" value="P:xylan catabolic process"/>
    <property type="evidence" value="ECO:0007669"/>
    <property type="project" value="UniProtKB-KW"/>
</dbReference>
<evidence type="ECO:0000259" key="2">
    <source>
        <dbReference type="PROSITE" id="PS51677"/>
    </source>
</evidence>
<dbReference type="GO" id="GO:0016798">
    <property type="term" value="F:hydrolase activity, acting on glycosyl bonds"/>
    <property type="evidence" value="ECO:0007669"/>
    <property type="project" value="UniProtKB-KW"/>
</dbReference>
<dbReference type="InterPro" id="IPR011330">
    <property type="entry name" value="Glyco_hydro/deAcase_b/a-brl"/>
</dbReference>
<protein>
    <submittedName>
        <fullName evidence="3">Putative xylanase/chitin deacetylase</fullName>
    </submittedName>
</protein>
<dbReference type="Proteomes" id="UP000095594">
    <property type="component" value="Unassembled WGS sequence"/>
</dbReference>
<feature type="signal peptide" evidence="1">
    <location>
        <begin position="1"/>
        <end position="28"/>
    </location>
</feature>
<dbReference type="Pfam" id="PF01522">
    <property type="entry name" value="Polysacc_deac_1"/>
    <property type="match status" value="1"/>
</dbReference>
<keyword evidence="3" id="KW-0378">Hydrolase</keyword>
<keyword evidence="3" id="KW-0326">Glycosidase</keyword>
<dbReference type="RefSeq" id="WP_055267199.1">
    <property type="nucleotide sequence ID" value="NZ_CABIXQ010000019.1"/>
</dbReference>
<dbReference type="EMBL" id="CYZX01000019">
    <property type="protein sequence ID" value="CUO91504.1"/>
    <property type="molecule type" value="Genomic_DNA"/>
</dbReference>
<dbReference type="Gene3D" id="3.20.20.370">
    <property type="entry name" value="Glycoside hydrolase/deacetylase"/>
    <property type="match status" value="1"/>
</dbReference>
<dbReference type="OrthoDB" id="258610at2"/>
<keyword evidence="3" id="KW-0119">Carbohydrate metabolism</keyword>
<dbReference type="GO" id="GO:0016810">
    <property type="term" value="F:hydrolase activity, acting on carbon-nitrogen (but not peptide) bonds"/>
    <property type="evidence" value="ECO:0007669"/>
    <property type="project" value="InterPro"/>
</dbReference>
<dbReference type="InterPro" id="IPR050248">
    <property type="entry name" value="Polysacc_deacetylase_ArnD"/>
</dbReference>
<organism evidence="3 4">
    <name type="scientific">Clostridium disporicum</name>
    <dbReference type="NCBI Taxonomy" id="84024"/>
    <lineage>
        <taxon>Bacteria</taxon>
        <taxon>Bacillati</taxon>
        <taxon>Bacillota</taxon>
        <taxon>Clostridia</taxon>
        <taxon>Eubacteriales</taxon>
        <taxon>Clostridiaceae</taxon>
        <taxon>Clostridium</taxon>
    </lineage>
</organism>
<keyword evidence="3" id="KW-0858">Xylan degradation</keyword>
<gene>
    <name evidence="3" type="ORF">ERS852471_02596</name>
</gene>
<name>A0A174IVT9_9CLOT</name>
<evidence type="ECO:0000313" key="4">
    <source>
        <dbReference type="Proteomes" id="UP000095594"/>
    </source>
</evidence>
<dbReference type="PANTHER" id="PTHR10587">
    <property type="entry name" value="GLYCOSYL TRANSFERASE-RELATED"/>
    <property type="match status" value="1"/>
</dbReference>
<evidence type="ECO:0000256" key="1">
    <source>
        <dbReference type="SAM" id="SignalP"/>
    </source>
</evidence>
<feature type="domain" description="NodB homology" evidence="2">
    <location>
        <begin position="38"/>
        <end position="225"/>
    </location>
</feature>
<keyword evidence="1" id="KW-0732">Signal</keyword>
<dbReference type="CDD" id="cd10944">
    <property type="entry name" value="CE4_SmPgdA_like"/>
    <property type="match status" value="1"/>
</dbReference>